<name>A0ABV8LPM5_9ACTN</name>
<keyword evidence="3" id="KW-1185">Reference proteome</keyword>
<evidence type="ECO:0000313" key="3">
    <source>
        <dbReference type="Proteomes" id="UP001595816"/>
    </source>
</evidence>
<dbReference type="EMBL" id="JBHSAY010000009">
    <property type="protein sequence ID" value="MFC4132338.1"/>
    <property type="molecule type" value="Genomic_DNA"/>
</dbReference>
<dbReference type="Proteomes" id="UP001595816">
    <property type="component" value="Unassembled WGS sequence"/>
</dbReference>
<dbReference type="RefSeq" id="WP_253753428.1">
    <property type="nucleotide sequence ID" value="NZ_JAMZDZ010000001.1"/>
</dbReference>
<evidence type="ECO:0000256" key="1">
    <source>
        <dbReference type="SAM" id="MobiDB-lite"/>
    </source>
</evidence>
<feature type="region of interest" description="Disordered" evidence="1">
    <location>
        <begin position="1"/>
        <end position="29"/>
    </location>
</feature>
<proteinExistence type="predicted"/>
<protein>
    <submittedName>
        <fullName evidence="2">Uncharacterized protein</fullName>
    </submittedName>
</protein>
<organism evidence="2 3">
    <name type="scientific">Hamadaea flava</name>
    <dbReference type="NCBI Taxonomy" id="1742688"/>
    <lineage>
        <taxon>Bacteria</taxon>
        <taxon>Bacillati</taxon>
        <taxon>Actinomycetota</taxon>
        <taxon>Actinomycetes</taxon>
        <taxon>Micromonosporales</taxon>
        <taxon>Micromonosporaceae</taxon>
        <taxon>Hamadaea</taxon>
    </lineage>
</organism>
<feature type="compositionally biased region" description="Low complexity" evidence="1">
    <location>
        <begin position="92"/>
        <end position="106"/>
    </location>
</feature>
<comment type="caution">
    <text evidence="2">The sequence shown here is derived from an EMBL/GenBank/DDBJ whole genome shotgun (WGS) entry which is preliminary data.</text>
</comment>
<sequence>MTTPRNSASPPRRGSDGQPGRSAGDDFEAGARMARAWLGTEDGRRWHQRAADSAGLLKAVLRALSTRHGRDYLRGFAVAATSPGHSTAPVRSSATNGSANGSATGAKRSERLTVGLSEDEDLALKQFGMSDGVAAAARIRAMLLVYRTDPDYRRRVDEVIHPPG</sequence>
<accession>A0ABV8LPM5</accession>
<feature type="region of interest" description="Disordered" evidence="1">
    <location>
        <begin position="81"/>
        <end position="111"/>
    </location>
</feature>
<evidence type="ECO:0000313" key="2">
    <source>
        <dbReference type="EMBL" id="MFC4132338.1"/>
    </source>
</evidence>
<gene>
    <name evidence="2" type="ORF">ACFOZ4_17160</name>
</gene>
<reference evidence="3" key="1">
    <citation type="journal article" date="2019" name="Int. J. Syst. Evol. Microbiol.">
        <title>The Global Catalogue of Microorganisms (GCM) 10K type strain sequencing project: providing services to taxonomists for standard genome sequencing and annotation.</title>
        <authorList>
            <consortium name="The Broad Institute Genomics Platform"/>
            <consortium name="The Broad Institute Genome Sequencing Center for Infectious Disease"/>
            <person name="Wu L."/>
            <person name="Ma J."/>
        </authorList>
    </citation>
    <scope>NUCLEOTIDE SEQUENCE [LARGE SCALE GENOMIC DNA]</scope>
    <source>
        <strain evidence="3">CGMCC 4.7289</strain>
    </source>
</reference>